<reference evidence="2" key="1">
    <citation type="journal article" date="2021" name="Proc. Natl. Acad. Sci. U.S.A.">
        <title>Three genomes in the algal genus Volvox reveal the fate of a haploid sex-determining region after a transition to homothallism.</title>
        <authorList>
            <person name="Yamamoto K."/>
            <person name="Hamaji T."/>
            <person name="Kawai-Toyooka H."/>
            <person name="Matsuzaki R."/>
            <person name="Takahashi F."/>
            <person name="Nishimura Y."/>
            <person name="Kawachi M."/>
            <person name="Noguchi H."/>
            <person name="Minakuchi Y."/>
            <person name="Umen J.G."/>
            <person name="Toyoda A."/>
            <person name="Nozaki H."/>
        </authorList>
    </citation>
    <scope>NUCLEOTIDE SEQUENCE</scope>
    <source>
        <strain evidence="2">NIES-3786</strain>
    </source>
</reference>
<sequence length="701" mass="71695">MDDLPLPPPPPGGGSAGAGGWGSCSARQLPDVVIADCAERRTCKMLAPLARGVPVLSARWLRDSEAAARFLDPLARPLGEHLLHAPRPHLLQAGVFGDVRIHLAGDAAFKATFGRVLTVAGAIIMEQWEAAVPGAPVVKNSFVVEPTVDLVMVDSAERAPPANAIATAADGAAAAADAAIAFSSYRLRPGVGTAALRRAVRSLSIPVVDKEWAVAAILRGSLPPGFTLLSRKGTPQGQGRSPGGARAGCTVTTPVSRTPTVAAAAEGTPGGPPAAAAAGQRTPPTAQKTGGTEPPAEPRGKGGEGRQLQQDQPLQPLQQQKDHQQKGAVSRRAGDPDGQGDCVQLKQVSKSLAEAAVEASAAAAGRVAEAAPSVSPHIQRNGGTRKADKGGSGVAGGALVACSPAPATATAVAVAVAETDGRHAMAAVVTPLAEKMDPVRRLRDSKQGDANPNPTAASSLPPPLSPTPQARQQQQQLQQQLQPCYSFMHWLEAAATNGLAVASSGFHQYQGFVRRHVHRGAGGLAPPVEGLEEITLGNVIEVAPLPGQAAPPVMVLEELWEEAGAGVGAAVGGGGACGGTTSCGGGVQRLASGRRLLRSEETPFHMAPAPLPHLYRTSFRNERVPLEALGRRLRVYNSAAAAAAAATGMAAASADITHADGSGAAATAPPQFVCQFSYEHRTMSLGMVAPSEQLQPWKDST</sequence>
<feature type="compositionally biased region" description="Low complexity" evidence="1">
    <location>
        <begin position="450"/>
        <end position="459"/>
    </location>
</feature>
<dbReference type="EMBL" id="BNCP01000028">
    <property type="protein sequence ID" value="GIL83889.1"/>
    <property type="molecule type" value="Genomic_DNA"/>
</dbReference>
<accession>A0A8J4FSA6</accession>
<dbReference type="CDD" id="cd17744">
    <property type="entry name" value="BRCT_MDC1_rpt1"/>
    <property type="match status" value="1"/>
</dbReference>
<feature type="compositionally biased region" description="Basic and acidic residues" evidence="1">
    <location>
        <begin position="436"/>
        <end position="447"/>
    </location>
</feature>
<dbReference type="InterPro" id="IPR036420">
    <property type="entry name" value="BRCT_dom_sf"/>
</dbReference>
<feature type="compositionally biased region" description="Pro residues" evidence="1">
    <location>
        <begin position="1"/>
        <end position="12"/>
    </location>
</feature>
<gene>
    <name evidence="2" type="ORF">Vretifemale_12632</name>
</gene>
<dbReference type="AlphaFoldDB" id="A0A8J4FSA6"/>
<dbReference type="Proteomes" id="UP000747110">
    <property type="component" value="Unassembled WGS sequence"/>
</dbReference>
<dbReference type="OrthoDB" id="552979at2759"/>
<dbReference type="SUPFAM" id="SSF52113">
    <property type="entry name" value="BRCT domain"/>
    <property type="match status" value="1"/>
</dbReference>
<evidence type="ECO:0000313" key="3">
    <source>
        <dbReference type="Proteomes" id="UP000747110"/>
    </source>
</evidence>
<evidence type="ECO:0008006" key="4">
    <source>
        <dbReference type="Google" id="ProtNLM"/>
    </source>
</evidence>
<feature type="compositionally biased region" description="Low complexity" evidence="1">
    <location>
        <begin position="250"/>
        <end position="286"/>
    </location>
</feature>
<dbReference type="Gene3D" id="3.40.50.10190">
    <property type="entry name" value="BRCT domain"/>
    <property type="match status" value="1"/>
</dbReference>
<feature type="region of interest" description="Disordered" evidence="1">
    <location>
        <begin position="367"/>
        <end position="394"/>
    </location>
</feature>
<feature type="region of interest" description="Disordered" evidence="1">
    <location>
        <begin position="229"/>
        <end position="342"/>
    </location>
</feature>
<protein>
    <recommendedName>
        <fullName evidence="4">BRCT domain-containing protein</fullName>
    </recommendedName>
</protein>
<feature type="region of interest" description="Disordered" evidence="1">
    <location>
        <begin position="1"/>
        <end position="20"/>
    </location>
</feature>
<organism evidence="2 3">
    <name type="scientific">Volvox reticuliferus</name>
    <dbReference type="NCBI Taxonomy" id="1737510"/>
    <lineage>
        <taxon>Eukaryota</taxon>
        <taxon>Viridiplantae</taxon>
        <taxon>Chlorophyta</taxon>
        <taxon>core chlorophytes</taxon>
        <taxon>Chlorophyceae</taxon>
        <taxon>CS clade</taxon>
        <taxon>Chlamydomonadales</taxon>
        <taxon>Volvocaceae</taxon>
        <taxon>Volvox</taxon>
    </lineage>
</organism>
<proteinExistence type="predicted"/>
<feature type="compositionally biased region" description="Low complexity" evidence="1">
    <location>
        <begin position="307"/>
        <end position="319"/>
    </location>
</feature>
<feature type="region of interest" description="Disordered" evidence="1">
    <location>
        <begin position="436"/>
        <end position="473"/>
    </location>
</feature>
<comment type="caution">
    <text evidence="2">The sequence shown here is derived from an EMBL/GenBank/DDBJ whole genome shotgun (WGS) entry which is preliminary data.</text>
</comment>
<evidence type="ECO:0000313" key="2">
    <source>
        <dbReference type="EMBL" id="GIL83889.1"/>
    </source>
</evidence>
<keyword evidence="3" id="KW-1185">Reference proteome</keyword>
<evidence type="ECO:0000256" key="1">
    <source>
        <dbReference type="SAM" id="MobiDB-lite"/>
    </source>
</evidence>
<name>A0A8J4FSA6_9CHLO</name>